<evidence type="ECO:0000313" key="1">
    <source>
        <dbReference type="EMBL" id="KAJ7732515.1"/>
    </source>
</evidence>
<keyword evidence="2" id="KW-1185">Reference proteome</keyword>
<gene>
    <name evidence="1" type="ORF">B0H16DRAFT_1328689</name>
</gene>
<sequence>MSTFYSALNSHAVESRVLHLLRSYSLPAHAFLTSLDETRSLVSGSAALWPLHNFDCFPNDLDVYSPEDTAMIMLDILRNRFRFRICRIQATHMHPSSQYPIYLGILRVYWLKRRNHTINFIVVQGDNAAAAIFNFHSTIVMNYFNGTRLYCSMPELTLRKISTPNVNLFDISLESAWRTLACIIKYSLRGITFKYRRRIVPHVCGTDPICPATIRTLHDNAGLVIPFPSRVNVVRAADAYDGSRSVRWSLGGPHCYMPEFSYSTILECIDVPQAEEVSQINF</sequence>
<reference evidence="1" key="1">
    <citation type="submission" date="2023-03" db="EMBL/GenBank/DDBJ databases">
        <title>Massive genome expansion in bonnet fungi (Mycena s.s.) driven by repeated elements and novel gene families across ecological guilds.</title>
        <authorList>
            <consortium name="Lawrence Berkeley National Laboratory"/>
            <person name="Harder C.B."/>
            <person name="Miyauchi S."/>
            <person name="Viragh M."/>
            <person name="Kuo A."/>
            <person name="Thoen E."/>
            <person name="Andreopoulos B."/>
            <person name="Lu D."/>
            <person name="Skrede I."/>
            <person name="Drula E."/>
            <person name="Henrissat B."/>
            <person name="Morin E."/>
            <person name="Kohler A."/>
            <person name="Barry K."/>
            <person name="LaButti K."/>
            <person name="Morin E."/>
            <person name="Salamov A."/>
            <person name="Lipzen A."/>
            <person name="Mereny Z."/>
            <person name="Hegedus B."/>
            <person name="Baldrian P."/>
            <person name="Stursova M."/>
            <person name="Weitz H."/>
            <person name="Taylor A."/>
            <person name="Grigoriev I.V."/>
            <person name="Nagy L.G."/>
            <person name="Martin F."/>
            <person name="Kauserud H."/>
        </authorList>
    </citation>
    <scope>NUCLEOTIDE SEQUENCE</scope>
    <source>
        <strain evidence="1">CBHHK182m</strain>
    </source>
</reference>
<dbReference type="AlphaFoldDB" id="A0AAD7I2C8"/>
<name>A0AAD7I2C8_9AGAR</name>
<accession>A0AAD7I2C8</accession>
<dbReference type="Proteomes" id="UP001215598">
    <property type="component" value="Unassembled WGS sequence"/>
</dbReference>
<evidence type="ECO:0000313" key="2">
    <source>
        <dbReference type="Proteomes" id="UP001215598"/>
    </source>
</evidence>
<dbReference type="EMBL" id="JARKIB010000144">
    <property type="protein sequence ID" value="KAJ7732515.1"/>
    <property type="molecule type" value="Genomic_DNA"/>
</dbReference>
<protein>
    <submittedName>
        <fullName evidence="1">Uncharacterized protein</fullName>
    </submittedName>
</protein>
<organism evidence="1 2">
    <name type="scientific">Mycena metata</name>
    <dbReference type="NCBI Taxonomy" id="1033252"/>
    <lineage>
        <taxon>Eukaryota</taxon>
        <taxon>Fungi</taxon>
        <taxon>Dikarya</taxon>
        <taxon>Basidiomycota</taxon>
        <taxon>Agaricomycotina</taxon>
        <taxon>Agaricomycetes</taxon>
        <taxon>Agaricomycetidae</taxon>
        <taxon>Agaricales</taxon>
        <taxon>Marasmiineae</taxon>
        <taxon>Mycenaceae</taxon>
        <taxon>Mycena</taxon>
    </lineage>
</organism>
<comment type="caution">
    <text evidence="1">The sequence shown here is derived from an EMBL/GenBank/DDBJ whole genome shotgun (WGS) entry which is preliminary data.</text>
</comment>
<proteinExistence type="predicted"/>